<dbReference type="PROSITE" id="PS51832">
    <property type="entry name" value="HD_GYP"/>
    <property type="match status" value="1"/>
</dbReference>
<gene>
    <name evidence="2" type="ORF">tloyanaT_04460</name>
</gene>
<dbReference type="InterPro" id="IPR037522">
    <property type="entry name" value="HD_GYP_dom"/>
</dbReference>
<dbReference type="PANTHER" id="PTHR43155:SF2">
    <property type="entry name" value="CYCLIC DI-GMP PHOSPHODIESTERASE PA4108"/>
    <property type="match status" value="1"/>
</dbReference>
<dbReference type="Pfam" id="PF13487">
    <property type="entry name" value="HD_5"/>
    <property type="match status" value="1"/>
</dbReference>
<dbReference type="RefSeq" id="WP_284295738.1">
    <property type="nucleotide sequence ID" value="NZ_BSSV01000001.1"/>
</dbReference>
<name>A0ABQ6H887_9GAMM</name>
<accession>A0ABQ6H887</accession>
<dbReference type="InterPro" id="IPR021812">
    <property type="entry name" value="DUF3391"/>
</dbReference>
<sequence>MILEKELSTLSVGEYVIDIVQQTGTYTLTGAGHIKNQNVIAFLEKKGVISVLVDTEKAIKKEPQNNETEPKAVKQEKTQSPVIVEIKQAKRLFNDSKNIQRRILKDVAIGNEINVEPIIDITNNTIDTVFKNPDALACVINIRDKDEYLLEHAVSVSVLMTIFARYLGFDKPLVQQLTIGAFLHDVGKIKIDDNILHKPGKLTDEEFAVMKTHVNHSIDIIANTPGVSELSLEVAALHHERLNGTGYPYNIEADDISKYGRMVSICDIFDALTADRCYKEGYPHIKAFSILRKLAQDGHLDVQLVDQFIKCMGVYPVGSLVELNSHKLAIVEARNQDDPIRPKVRSFFNVNDNRYVMTEDIDLTNTEDFIVKGVKADDFDLDMNKIIEFLLMQG</sequence>
<dbReference type="PANTHER" id="PTHR43155">
    <property type="entry name" value="CYCLIC DI-GMP PHOSPHODIESTERASE PA4108-RELATED"/>
    <property type="match status" value="1"/>
</dbReference>
<dbReference type="SMART" id="SM00471">
    <property type="entry name" value="HDc"/>
    <property type="match status" value="1"/>
</dbReference>
<dbReference type="Gene3D" id="1.10.3210.10">
    <property type="entry name" value="Hypothetical protein af1432"/>
    <property type="match status" value="1"/>
</dbReference>
<comment type="caution">
    <text evidence="2">The sequence shown here is derived from an EMBL/GenBank/DDBJ whole genome shotgun (WGS) entry which is preliminary data.</text>
</comment>
<dbReference type="EMBL" id="BSSV01000001">
    <property type="protein sequence ID" value="GLX84194.1"/>
    <property type="molecule type" value="Genomic_DNA"/>
</dbReference>
<dbReference type="Proteomes" id="UP001157134">
    <property type="component" value="Unassembled WGS sequence"/>
</dbReference>
<keyword evidence="3" id="KW-1185">Reference proteome</keyword>
<dbReference type="SUPFAM" id="SSF109604">
    <property type="entry name" value="HD-domain/PDEase-like"/>
    <property type="match status" value="1"/>
</dbReference>
<dbReference type="CDD" id="cd00077">
    <property type="entry name" value="HDc"/>
    <property type="match status" value="1"/>
</dbReference>
<evidence type="ECO:0000313" key="2">
    <source>
        <dbReference type="EMBL" id="GLX84194.1"/>
    </source>
</evidence>
<dbReference type="Pfam" id="PF11871">
    <property type="entry name" value="DUF3391"/>
    <property type="match status" value="1"/>
</dbReference>
<feature type="domain" description="HD-GYP" evidence="1">
    <location>
        <begin position="127"/>
        <end position="324"/>
    </location>
</feature>
<dbReference type="InterPro" id="IPR003607">
    <property type="entry name" value="HD/PDEase_dom"/>
</dbReference>
<protein>
    <submittedName>
        <fullName evidence="2">Phosphodiesterase</fullName>
    </submittedName>
</protein>
<reference evidence="2 3" key="1">
    <citation type="submission" date="2023-03" db="EMBL/GenBank/DDBJ databases">
        <title>Thalassotalea loyana LMG 22536T draft genome sequence.</title>
        <authorList>
            <person name="Sawabe T."/>
        </authorList>
    </citation>
    <scope>NUCLEOTIDE SEQUENCE [LARGE SCALE GENOMIC DNA]</scope>
    <source>
        <strain evidence="2 3">LMG 22536</strain>
    </source>
</reference>
<evidence type="ECO:0000259" key="1">
    <source>
        <dbReference type="PROSITE" id="PS51832"/>
    </source>
</evidence>
<proteinExistence type="predicted"/>
<organism evidence="2 3">
    <name type="scientific">Thalassotalea loyana</name>
    <dbReference type="NCBI Taxonomy" id="280483"/>
    <lineage>
        <taxon>Bacteria</taxon>
        <taxon>Pseudomonadati</taxon>
        <taxon>Pseudomonadota</taxon>
        <taxon>Gammaproteobacteria</taxon>
        <taxon>Alteromonadales</taxon>
        <taxon>Colwelliaceae</taxon>
        <taxon>Thalassotalea</taxon>
    </lineage>
</organism>
<evidence type="ECO:0000313" key="3">
    <source>
        <dbReference type="Proteomes" id="UP001157134"/>
    </source>
</evidence>